<keyword evidence="4" id="KW-1185">Reference proteome</keyword>
<dbReference type="EMBL" id="QCYY01000170">
    <property type="protein sequence ID" value="ROT85845.1"/>
    <property type="molecule type" value="Genomic_DNA"/>
</dbReference>
<evidence type="ECO:0000256" key="1">
    <source>
        <dbReference type="PROSITE-ProRule" id="PRU00235"/>
    </source>
</evidence>
<dbReference type="OrthoDB" id="5370059at2759"/>
<dbReference type="PROSITE" id="PS50012">
    <property type="entry name" value="RCC1_3"/>
    <property type="match status" value="1"/>
</dbReference>
<dbReference type="InterPro" id="IPR000408">
    <property type="entry name" value="Reg_chr_condens"/>
</dbReference>
<proteinExistence type="predicted"/>
<feature type="region of interest" description="Disordered" evidence="2">
    <location>
        <begin position="41"/>
        <end position="68"/>
    </location>
</feature>
<evidence type="ECO:0000313" key="4">
    <source>
        <dbReference type="Proteomes" id="UP000283509"/>
    </source>
</evidence>
<evidence type="ECO:0000256" key="2">
    <source>
        <dbReference type="SAM" id="MobiDB-lite"/>
    </source>
</evidence>
<dbReference type="Pfam" id="PF00415">
    <property type="entry name" value="RCC1"/>
    <property type="match status" value="1"/>
</dbReference>
<gene>
    <name evidence="3" type="ORF">C7M84_005393</name>
</gene>
<reference evidence="3 4" key="1">
    <citation type="submission" date="2018-04" db="EMBL/GenBank/DDBJ databases">
        <authorList>
            <person name="Zhang X."/>
            <person name="Yuan J."/>
            <person name="Li F."/>
            <person name="Xiang J."/>
        </authorList>
    </citation>
    <scope>NUCLEOTIDE SEQUENCE [LARGE SCALE GENOMIC DNA]</scope>
    <source>
        <tissue evidence="3">Muscle</tissue>
    </source>
</reference>
<dbReference type="PANTHER" id="PTHR46849:SF1">
    <property type="entry name" value="RCC1 DOMAIN-CONTAINING PROTEIN 1"/>
    <property type="match status" value="1"/>
</dbReference>
<accession>A0A3R7MTY3</accession>
<dbReference type="SUPFAM" id="SSF50985">
    <property type="entry name" value="RCC1/BLIP-II"/>
    <property type="match status" value="1"/>
</dbReference>
<dbReference type="AlphaFoldDB" id="A0A3R7MTY3"/>
<comment type="caution">
    <text evidence="3">The sequence shown here is derived from an EMBL/GenBank/DDBJ whole genome shotgun (WGS) entry which is preliminary data.</text>
</comment>
<protein>
    <submittedName>
        <fullName evidence="3">Putative ultraviolet-B receptor UVR8-like isoform X1</fullName>
    </submittedName>
</protein>
<name>A0A3R7MTY3_PENVA</name>
<evidence type="ECO:0000313" key="3">
    <source>
        <dbReference type="EMBL" id="ROT85845.1"/>
    </source>
</evidence>
<reference evidence="3 4" key="2">
    <citation type="submission" date="2019-01" db="EMBL/GenBank/DDBJ databases">
        <title>The decoding of complex shrimp genome reveals the adaptation for benthos swimmer, frequently molting mechanism and breeding impact on genome.</title>
        <authorList>
            <person name="Sun Y."/>
            <person name="Gao Y."/>
            <person name="Yu Y."/>
        </authorList>
    </citation>
    <scope>NUCLEOTIDE SEQUENCE [LARGE SCALE GENOMIC DNA]</scope>
    <source>
        <tissue evidence="3">Muscle</tissue>
    </source>
</reference>
<keyword evidence="3" id="KW-0675">Receptor</keyword>
<dbReference type="InterPro" id="IPR052830">
    <property type="entry name" value="RCC1_domain-containing"/>
</dbReference>
<dbReference type="InterPro" id="IPR009091">
    <property type="entry name" value="RCC1/BLIP-II"/>
</dbReference>
<dbReference type="Proteomes" id="UP000283509">
    <property type="component" value="Unassembled WGS sequence"/>
</dbReference>
<dbReference type="Gene3D" id="2.130.10.30">
    <property type="entry name" value="Regulator of chromosome condensation 1/beta-lactamase-inhibitor protein II"/>
    <property type="match status" value="1"/>
</dbReference>
<organism evidence="3 4">
    <name type="scientific">Penaeus vannamei</name>
    <name type="common">Whiteleg shrimp</name>
    <name type="synonym">Litopenaeus vannamei</name>
    <dbReference type="NCBI Taxonomy" id="6689"/>
    <lineage>
        <taxon>Eukaryota</taxon>
        <taxon>Metazoa</taxon>
        <taxon>Ecdysozoa</taxon>
        <taxon>Arthropoda</taxon>
        <taxon>Crustacea</taxon>
        <taxon>Multicrustacea</taxon>
        <taxon>Malacostraca</taxon>
        <taxon>Eumalacostraca</taxon>
        <taxon>Eucarida</taxon>
        <taxon>Decapoda</taxon>
        <taxon>Dendrobranchiata</taxon>
        <taxon>Penaeoidea</taxon>
        <taxon>Penaeidae</taxon>
        <taxon>Penaeus</taxon>
    </lineage>
</organism>
<sequence>MKAASWASQPRQIRRHRFWEHLATDADVPTDTIHSDSKVEEIRTNEQSGNDHKASLEGTGDCRTDPRINKGQAKDVVNVQTSPRLLDFWNEDMAIIDVKGGDRHTLYQLEDGSVWSTGMNKYGQLGLGDTAERNEPCLVPVTGVRTMFAGGWISVFITTDTSGR</sequence>
<dbReference type="PANTHER" id="PTHR46849">
    <property type="entry name" value="RCC1 DOMAIN-CONTAINING PROTEIN 1"/>
    <property type="match status" value="1"/>
</dbReference>
<feature type="repeat" description="RCC1" evidence="1">
    <location>
        <begin position="112"/>
        <end position="160"/>
    </location>
</feature>